<evidence type="ECO:0000256" key="2">
    <source>
        <dbReference type="ARBA" id="ARBA00022448"/>
    </source>
</evidence>
<dbReference type="Proteomes" id="UP001321475">
    <property type="component" value="Chromosome"/>
</dbReference>
<keyword evidence="6 8" id="KW-0472">Membrane</keyword>
<dbReference type="InterPro" id="IPR020846">
    <property type="entry name" value="MFS_dom"/>
</dbReference>
<dbReference type="PANTHER" id="PTHR42718:SF47">
    <property type="entry name" value="METHYL VIOLOGEN RESISTANCE PROTEIN SMVA"/>
    <property type="match status" value="1"/>
</dbReference>
<dbReference type="SUPFAM" id="SSF103473">
    <property type="entry name" value="MFS general substrate transporter"/>
    <property type="match status" value="1"/>
</dbReference>
<feature type="transmembrane region" description="Helical" evidence="8">
    <location>
        <begin position="129"/>
        <end position="150"/>
    </location>
</feature>
<evidence type="ECO:0000256" key="5">
    <source>
        <dbReference type="ARBA" id="ARBA00022989"/>
    </source>
</evidence>
<proteinExistence type="predicted"/>
<keyword evidence="4 8" id="KW-0812">Transmembrane</keyword>
<dbReference type="PROSITE" id="PS50850">
    <property type="entry name" value="MFS"/>
    <property type="match status" value="1"/>
</dbReference>
<dbReference type="InterPro" id="IPR011701">
    <property type="entry name" value="MFS"/>
</dbReference>
<protein>
    <recommendedName>
        <fullName evidence="9">Major facilitator superfamily (MFS) profile domain-containing protein</fullName>
    </recommendedName>
</protein>
<dbReference type="PANTHER" id="PTHR42718">
    <property type="entry name" value="MAJOR FACILITATOR SUPERFAMILY MULTIDRUG TRANSPORTER MFSC"/>
    <property type="match status" value="1"/>
</dbReference>
<comment type="subcellular location">
    <subcellularLocation>
        <location evidence="1">Cell membrane</location>
        <topology evidence="1">Multi-pass membrane protein</topology>
    </subcellularLocation>
</comment>
<feature type="transmembrane region" description="Helical" evidence="8">
    <location>
        <begin position="36"/>
        <end position="61"/>
    </location>
</feature>
<keyword evidence="11" id="KW-1185">Reference proteome</keyword>
<evidence type="ECO:0000256" key="8">
    <source>
        <dbReference type="SAM" id="Phobius"/>
    </source>
</evidence>
<evidence type="ECO:0000256" key="1">
    <source>
        <dbReference type="ARBA" id="ARBA00004651"/>
    </source>
</evidence>
<feature type="transmembrane region" description="Helical" evidence="8">
    <location>
        <begin position="104"/>
        <end position="123"/>
    </location>
</feature>
<evidence type="ECO:0000256" key="4">
    <source>
        <dbReference type="ARBA" id="ARBA00022692"/>
    </source>
</evidence>
<feature type="transmembrane region" description="Helical" evidence="8">
    <location>
        <begin position="73"/>
        <end position="92"/>
    </location>
</feature>
<feature type="transmembrane region" description="Helical" evidence="8">
    <location>
        <begin position="162"/>
        <end position="181"/>
    </location>
</feature>
<organism evidence="10 11">
    <name type="scientific">Paraoerskovia sediminicola</name>
    <dbReference type="NCBI Taxonomy" id="1138587"/>
    <lineage>
        <taxon>Bacteria</taxon>
        <taxon>Bacillati</taxon>
        <taxon>Actinomycetota</taxon>
        <taxon>Actinomycetes</taxon>
        <taxon>Micrococcales</taxon>
        <taxon>Cellulomonadaceae</taxon>
        <taxon>Paraoerskovia</taxon>
    </lineage>
</organism>
<evidence type="ECO:0000256" key="7">
    <source>
        <dbReference type="SAM" id="MobiDB-lite"/>
    </source>
</evidence>
<name>A0ABM8G510_9CELL</name>
<evidence type="ECO:0000259" key="9">
    <source>
        <dbReference type="PROSITE" id="PS50850"/>
    </source>
</evidence>
<evidence type="ECO:0000256" key="6">
    <source>
        <dbReference type="ARBA" id="ARBA00023136"/>
    </source>
</evidence>
<dbReference type="EMBL" id="AP027729">
    <property type="protein sequence ID" value="BDZ43177.1"/>
    <property type="molecule type" value="Genomic_DNA"/>
</dbReference>
<feature type="region of interest" description="Disordered" evidence="7">
    <location>
        <begin position="189"/>
        <end position="214"/>
    </location>
</feature>
<dbReference type="Gene3D" id="1.20.1720.10">
    <property type="entry name" value="Multidrug resistance protein D"/>
    <property type="match status" value="1"/>
</dbReference>
<keyword evidence="2" id="KW-0813">Transport</keyword>
<evidence type="ECO:0000313" key="10">
    <source>
        <dbReference type="EMBL" id="BDZ43177.1"/>
    </source>
</evidence>
<keyword evidence="3" id="KW-1003">Cell membrane</keyword>
<feature type="compositionally biased region" description="Low complexity" evidence="7">
    <location>
        <begin position="193"/>
        <end position="214"/>
    </location>
</feature>
<accession>A0ABM8G510</accession>
<dbReference type="InterPro" id="IPR036259">
    <property type="entry name" value="MFS_trans_sf"/>
</dbReference>
<feature type="domain" description="Major facilitator superfamily (MFS) profile" evidence="9">
    <location>
        <begin position="38"/>
        <end position="233"/>
    </location>
</feature>
<sequence length="233" mass="24744">MSVTTLLQPTNHEPDPRTRLLRRARRRPVAPARNRWFALAVLMLPVLLVSIDNTVLSFALPQISASLTPTSTQLLWVVDIYPLVLAALLVPMGSLADRVGRRRLLLVGAVGFAAMSVVAAESSSAEALIAARVGLGVFGSMLMPATLSLLRNIFTDRQERRLAVAVWATGFAAGAALGPIVGVSCSTTSGGAPCSSSRSRCSSSSWSSRPCWSPSRVTPSPVRSTSCRSRCPC</sequence>
<gene>
    <name evidence="10" type="ORF">GCM10025865_24760</name>
</gene>
<evidence type="ECO:0000313" key="11">
    <source>
        <dbReference type="Proteomes" id="UP001321475"/>
    </source>
</evidence>
<dbReference type="Pfam" id="PF07690">
    <property type="entry name" value="MFS_1"/>
    <property type="match status" value="1"/>
</dbReference>
<evidence type="ECO:0000256" key="3">
    <source>
        <dbReference type="ARBA" id="ARBA00022475"/>
    </source>
</evidence>
<reference evidence="11" key="1">
    <citation type="journal article" date="2019" name="Int. J. Syst. Evol. Microbiol.">
        <title>The Global Catalogue of Microorganisms (GCM) 10K type strain sequencing project: providing services to taxonomists for standard genome sequencing and annotation.</title>
        <authorList>
            <consortium name="The Broad Institute Genomics Platform"/>
            <consortium name="The Broad Institute Genome Sequencing Center for Infectious Disease"/>
            <person name="Wu L."/>
            <person name="Ma J."/>
        </authorList>
    </citation>
    <scope>NUCLEOTIDE SEQUENCE [LARGE SCALE GENOMIC DNA]</scope>
    <source>
        <strain evidence="11">NBRC 108565</strain>
    </source>
</reference>
<keyword evidence="5 8" id="KW-1133">Transmembrane helix</keyword>